<dbReference type="EMBL" id="JADNRY010000108">
    <property type="protein sequence ID" value="KAF9065126.1"/>
    <property type="molecule type" value="Genomic_DNA"/>
</dbReference>
<dbReference type="Gene3D" id="2.40.40.10">
    <property type="entry name" value="RlpA-like domain"/>
    <property type="match status" value="1"/>
</dbReference>
<dbReference type="Proteomes" id="UP000772434">
    <property type="component" value="Unassembled WGS sequence"/>
</dbReference>
<feature type="chain" id="PRO_5040309138" evidence="2">
    <location>
        <begin position="18"/>
        <end position="123"/>
    </location>
</feature>
<dbReference type="Pfam" id="PF03330">
    <property type="entry name" value="DPBB_1"/>
    <property type="match status" value="1"/>
</dbReference>
<dbReference type="InterPro" id="IPR009009">
    <property type="entry name" value="RlpA-like_DPBB"/>
</dbReference>
<dbReference type="CDD" id="cd22191">
    <property type="entry name" value="DPBB_RlpA_EXP_N-like"/>
    <property type="match status" value="1"/>
</dbReference>
<organism evidence="4 5">
    <name type="scientific">Rhodocollybia butyracea</name>
    <dbReference type="NCBI Taxonomy" id="206335"/>
    <lineage>
        <taxon>Eukaryota</taxon>
        <taxon>Fungi</taxon>
        <taxon>Dikarya</taxon>
        <taxon>Basidiomycota</taxon>
        <taxon>Agaricomycotina</taxon>
        <taxon>Agaricomycetes</taxon>
        <taxon>Agaricomycetidae</taxon>
        <taxon>Agaricales</taxon>
        <taxon>Marasmiineae</taxon>
        <taxon>Omphalotaceae</taxon>
        <taxon>Rhodocollybia</taxon>
    </lineage>
</organism>
<dbReference type="SUPFAM" id="SSF50685">
    <property type="entry name" value="Barwin-like endoglucanases"/>
    <property type="match status" value="1"/>
</dbReference>
<dbReference type="PANTHER" id="PTHR31836:SF28">
    <property type="entry name" value="SRCR DOMAIN-CONTAINING PROTEIN-RELATED"/>
    <property type="match status" value="1"/>
</dbReference>
<comment type="caution">
    <text evidence="4">The sequence shown here is derived from an EMBL/GenBank/DDBJ whole genome shotgun (WGS) entry which is preliminary data.</text>
</comment>
<dbReference type="InterPro" id="IPR051477">
    <property type="entry name" value="Expansin_CellWall"/>
</dbReference>
<protein>
    <submittedName>
        <fullName evidence="4">RlpA-like double-psi beta-barrel-protein domain-containing protein-containing protein</fullName>
    </submittedName>
</protein>
<reference evidence="4" key="1">
    <citation type="submission" date="2020-11" db="EMBL/GenBank/DDBJ databases">
        <authorList>
            <consortium name="DOE Joint Genome Institute"/>
            <person name="Ahrendt S."/>
            <person name="Riley R."/>
            <person name="Andreopoulos W."/>
            <person name="Labutti K."/>
            <person name="Pangilinan J."/>
            <person name="Ruiz-Duenas F.J."/>
            <person name="Barrasa J.M."/>
            <person name="Sanchez-Garcia M."/>
            <person name="Camarero S."/>
            <person name="Miyauchi S."/>
            <person name="Serrano A."/>
            <person name="Linde D."/>
            <person name="Babiker R."/>
            <person name="Drula E."/>
            <person name="Ayuso-Fernandez I."/>
            <person name="Pacheco R."/>
            <person name="Padilla G."/>
            <person name="Ferreira P."/>
            <person name="Barriuso J."/>
            <person name="Kellner H."/>
            <person name="Castanera R."/>
            <person name="Alfaro M."/>
            <person name="Ramirez L."/>
            <person name="Pisabarro A.G."/>
            <person name="Kuo A."/>
            <person name="Tritt A."/>
            <person name="Lipzen A."/>
            <person name="He G."/>
            <person name="Yan M."/>
            <person name="Ng V."/>
            <person name="Cullen D."/>
            <person name="Martin F."/>
            <person name="Rosso M.-N."/>
            <person name="Henrissat B."/>
            <person name="Hibbett D."/>
            <person name="Martinez A.T."/>
            <person name="Grigoriev I.V."/>
        </authorList>
    </citation>
    <scope>NUCLEOTIDE SEQUENCE</scope>
    <source>
        <strain evidence="4">AH 40177</strain>
    </source>
</reference>
<feature type="signal peptide" evidence="2">
    <location>
        <begin position="1"/>
        <end position="17"/>
    </location>
</feature>
<evidence type="ECO:0000313" key="5">
    <source>
        <dbReference type="Proteomes" id="UP000772434"/>
    </source>
</evidence>
<dbReference type="PANTHER" id="PTHR31836">
    <property type="match status" value="1"/>
</dbReference>
<keyword evidence="5" id="KW-1185">Reference proteome</keyword>
<evidence type="ECO:0000256" key="1">
    <source>
        <dbReference type="ARBA" id="ARBA00022729"/>
    </source>
</evidence>
<sequence>MLLKALTVACVIGYSLATAVPLAKRQAFSGDGTFFVPGLGACGFTNTSSQLVAALGHIDFDSFGNPVCKRQVKASSGGKSVTVEIVDRCAGCAGEFDLDFSETAFAVLAPLSAGRIPITWEFV</sequence>
<name>A0A9P5PKS4_9AGAR</name>
<evidence type="ECO:0000259" key="3">
    <source>
        <dbReference type="Pfam" id="PF03330"/>
    </source>
</evidence>
<dbReference type="AlphaFoldDB" id="A0A9P5PKS4"/>
<accession>A0A9P5PKS4</accession>
<dbReference type="InterPro" id="IPR036908">
    <property type="entry name" value="RlpA-like_sf"/>
</dbReference>
<feature type="domain" description="RlpA-like protein double-psi beta-barrel" evidence="3">
    <location>
        <begin position="68"/>
        <end position="119"/>
    </location>
</feature>
<dbReference type="OrthoDB" id="406505at2759"/>
<evidence type="ECO:0000256" key="2">
    <source>
        <dbReference type="SAM" id="SignalP"/>
    </source>
</evidence>
<keyword evidence="1 2" id="KW-0732">Signal</keyword>
<proteinExistence type="predicted"/>
<evidence type="ECO:0000313" key="4">
    <source>
        <dbReference type="EMBL" id="KAF9065126.1"/>
    </source>
</evidence>
<gene>
    <name evidence="4" type="ORF">BDP27DRAFT_1366613</name>
</gene>